<keyword evidence="2" id="KW-0808">Transferase</keyword>
<dbReference type="Gene3D" id="3.40.640.10">
    <property type="entry name" value="Type I PLP-dependent aspartate aminotransferase-like (Major domain)"/>
    <property type="match status" value="1"/>
</dbReference>
<dbReference type="GO" id="GO:0004141">
    <property type="term" value="F:dethiobiotin synthase activity"/>
    <property type="evidence" value="ECO:0007669"/>
    <property type="project" value="InterPro"/>
</dbReference>
<name>A0AA38X1D3_9EURO</name>
<evidence type="ECO:0000313" key="5">
    <source>
        <dbReference type="EMBL" id="KAJ9604991.1"/>
    </source>
</evidence>
<feature type="compositionally biased region" description="Low complexity" evidence="4">
    <location>
        <begin position="748"/>
        <end position="757"/>
    </location>
</feature>
<dbReference type="SUPFAM" id="SSF53383">
    <property type="entry name" value="PLP-dependent transferases"/>
    <property type="match status" value="1"/>
</dbReference>
<dbReference type="GO" id="GO:0004015">
    <property type="term" value="F:adenosylmethionine-8-amino-7-oxononanoate transaminase activity"/>
    <property type="evidence" value="ECO:0007669"/>
    <property type="project" value="TreeGrafter"/>
</dbReference>
<dbReference type="SUPFAM" id="SSF52540">
    <property type="entry name" value="P-loop containing nucleoside triphosphate hydrolases"/>
    <property type="match status" value="1"/>
</dbReference>
<sequence>MLWRDLKTWQVFGANTNVGKTIVSTLLCRALQNQSKTRVPVLYLKPVSTGPQNEADIGHISAFVPGAISKNISQFSRPLSPHLAARIDQDTSVPRADSSILSRVKAILADQASAGGQYAIVETAGGVLSPGPSGTVQADLYRPLRLPTILVGDSKLGGIATTISAFESLHIRGYDVESVVLFRDHEWGNSEYLDEYFQKYGIPTFALPRPPQRHENAIEDKNQLQRYYTDTSEAQSVSEFIGHLNDSHIERVRHLISMPETADEVIWHPFRQHGIPYNLTAIDSAYDDHFQTYSGRSVPFAETTKELKLDVPDILPPRMPLEPTNPLPNSLLTPQFDASASWWTQGLGHGNVDLALTAAHAAGRYGHVMFAHAVHQPALDISANLLLTLRNERLEKVFFTDNGSTGMEVAVKMALRASSLRRGWRKDSSAGQRPVEVLGLKGSYHGDTIGVMNCSEPSVFNEKVDWHQPWGHWFDPPSLLFTKGRWELTIPAETSLSGSPETQYFSSFHEISDFDRRRADANRYTENITRTLQTLVHEQQRRFGALILEPLLMGAGGMILVDPLFQRTLIKTIRENPSLLVPSDTADREPYDFELEARNVYSADWSGVPIIADEVFTGLYRLGRASSSSFLGTSSDWSLDASIEYPDRWRLDEEQEAYTRMGWDLPTQPRIHVSIAPDISVHAKLLTGGLLPLAITAASQSIFDTFLSQDKTDALLHGHSYTAHPVGCMVADKALEEYRKLDKADPDSSTSSSSNTNQPHSWTSFKRAWGYNQPQGPTHTDREPGTMHSQESTREPTPESHPPLYSFFPPTLLTTLSHHPRVRGCFALGTVLVLKMAPTPSSTSNSASGYTSTATSSLQARLLTLLDEEGAGIHSRVLGDVIYFMASLTTKEEQIERLGRIILRALDLEMEEGK</sequence>
<evidence type="ECO:0008006" key="7">
    <source>
        <dbReference type="Google" id="ProtNLM"/>
    </source>
</evidence>
<dbReference type="InterPro" id="IPR027417">
    <property type="entry name" value="P-loop_NTPase"/>
</dbReference>
<dbReference type="GO" id="GO:0009102">
    <property type="term" value="P:biotin biosynthetic process"/>
    <property type="evidence" value="ECO:0007669"/>
    <property type="project" value="InterPro"/>
</dbReference>
<dbReference type="InterPro" id="IPR005814">
    <property type="entry name" value="Aminotrans_3"/>
</dbReference>
<evidence type="ECO:0000256" key="2">
    <source>
        <dbReference type="ARBA" id="ARBA00022679"/>
    </source>
</evidence>
<feature type="compositionally biased region" description="Basic and acidic residues" evidence="4">
    <location>
        <begin position="779"/>
        <end position="798"/>
    </location>
</feature>
<evidence type="ECO:0000256" key="3">
    <source>
        <dbReference type="ARBA" id="ARBA00022898"/>
    </source>
</evidence>
<dbReference type="Pfam" id="PF00202">
    <property type="entry name" value="Aminotran_3"/>
    <property type="match status" value="1"/>
</dbReference>
<dbReference type="EMBL" id="JAPDRK010000017">
    <property type="protein sequence ID" value="KAJ9604991.1"/>
    <property type="molecule type" value="Genomic_DNA"/>
</dbReference>
<dbReference type="AlphaFoldDB" id="A0AA38X1D3"/>
<dbReference type="PANTHER" id="PTHR42684">
    <property type="entry name" value="ADENOSYLMETHIONINE-8-AMINO-7-OXONONANOATE AMINOTRANSFERASE"/>
    <property type="match status" value="1"/>
</dbReference>
<dbReference type="GO" id="GO:0005739">
    <property type="term" value="C:mitochondrion"/>
    <property type="evidence" value="ECO:0007669"/>
    <property type="project" value="TreeGrafter"/>
</dbReference>
<dbReference type="CDD" id="cd03109">
    <property type="entry name" value="DTBS"/>
    <property type="match status" value="1"/>
</dbReference>
<evidence type="ECO:0000313" key="6">
    <source>
        <dbReference type="Proteomes" id="UP001172673"/>
    </source>
</evidence>
<evidence type="ECO:0000256" key="4">
    <source>
        <dbReference type="SAM" id="MobiDB-lite"/>
    </source>
</evidence>
<keyword evidence="1" id="KW-0032">Aminotransferase</keyword>
<dbReference type="InterPro" id="IPR015422">
    <property type="entry name" value="PyrdxlP-dep_Trfase_small"/>
</dbReference>
<evidence type="ECO:0000256" key="1">
    <source>
        <dbReference type="ARBA" id="ARBA00022576"/>
    </source>
</evidence>
<gene>
    <name evidence="5" type="ORF">H2200_010380</name>
</gene>
<feature type="region of interest" description="Disordered" evidence="4">
    <location>
        <begin position="741"/>
        <end position="801"/>
    </location>
</feature>
<dbReference type="GO" id="GO:0030170">
    <property type="term" value="F:pyridoxal phosphate binding"/>
    <property type="evidence" value="ECO:0007669"/>
    <property type="project" value="InterPro"/>
</dbReference>
<dbReference type="InterPro" id="IPR004472">
    <property type="entry name" value="DTB_synth_BioD"/>
</dbReference>
<comment type="caution">
    <text evidence="5">The sequence shown here is derived from an EMBL/GenBank/DDBJ whole genome shotgun (WGS) entry which is preliminary data.</text>
</comment>
<dbReference type="Gene3D" id="3.40.50.300">
    <property type="entry name" value="P-loop containing nucleotide triphosphate hydrolases"/>
    <property type="match status" value="1"/>
</dbReference>
<keyword evidence="6" id="KW-1185">Reference proteome</keyword>
<protein>
    <recommendedName>
        <fullName evidence="7">Dethiobiotin synthase</fullName>
    </recommendedName>
</protein>
<dbReference type="GO" id="GO:0000287">
    <property type="term" value="F:magnesium ion binding"/>
    <property type="evidence" value="ECO:0007669"/>
    <property type="project" value="InterPro"/>
</dbReference>
<dbReference type="PANTHER" id="PTHR42684:SF3">
    <property type="entry name" value="ADENOSYLMETHIONINE-8-AMINO-7-OXONONANOATE AMINOTRANSFERASE"/>
    <property type="match status" value="1"/>
</dbReference>
<dbReference type="GO" id="GO:0005524">
    <property type="term" value="F:ATP binding"/>
    <property type="evidence" value="ECO:0007669"/>
    <property type="project" value="InterPro"/>
</dbReference>
<dbReference type="HAMAP" id="MF_00336">
    <property type="entry name" value="BioD"/>
    <property type="match status" value="1"/>
</dbReference>
<dbReference type="InterPro" id="IPR015424">
    <property type="entry name" value="PyrdxlP-dep_Trfase"/>
</dbReference>
<proteinExistence type="inferred from homology"/>
<reference evidence="5" key="1">
    <citation type="submission" date="2022-10" db="EMBL/GenBank/DDBJ databases">
        <title>Culturing micro-colonial fungi from biological soil crusts in the Mojave desert and describing Neophaeococcomyces mojavensis, and introducing the new genera and species Taxawa tesnikishii.</title>
        <authorList>
            <person name="Kurbessoian T."/>
            <person name="Stajich J.E."/>
        </authorList>
    </citation>
    <scope>NUCLEOTIDE SEQUENCE</scope>
    <source>
        <strain evidence="5">TK_41</strain>
    </source>
</reference>
<dbReference type="InterPro" id="IPR015421">
    <property type="entry name" value="PyrdxlP-dep_Trfase_major"/>
</dbReference>
<dbReference type="Pfam" id="PF13500">
    <property type="entry name" value="AAA_26"/>
    <property type="match status" value="1"/>
</dbReference>
<dbReference type="Proteomes" id="UP001172673">
    <property type="component" value="Unassembled WGS sequence"/>
</dbReference>
<organism evidence="5 6">
    <name type="scientific">Cladophialophora chaetospira</name>
    <dbReference type="NCBI Taxonomy" id="386627"/>
    <lineage>
        <taxon>Eukaryota</taxon>
        <taxon>Fungi</taxon>
        <taxon>Dikarya</taxon>
        <taxon>Ascomycota</taxon>
        <taxon>Pezizomycotina</taxon>
        <taxon>Eurotiomycetes</taxon>
        <taxon>Chaetothyriomycetidae</taxon>
        <taxon>Chaetothyriales</taxon>
        <taxon>Herpotrichiellaceae</taxon>
        <taxon>Cladophialophora</taxon>
    </lineage>
</organism>
<dbReference type="Gene3D" id="3.90.1150.10">
    <property type="entry name" value="Aspartate Aminotransferase, domain 1"/>
    <property type="match status" value="1"/>
</dbReference>
<accession>A0AA38X1D3</accession>
<keyword evidence="3" id="KW-0663">Pyridoxal phosphate</keyword>